<proteinExistence type="predicted"/>
<evidence type="ECO:0000313" key="4">
    <source>
        <dbReference type="Proteomes" id="UP001283361"/>
    </source>
</evidence>
<dbReference type="EMBL" id="JAWDGP010002888">
    <property type="protein sequence ID" value="KAK3779048.1"/>
    <property type="molecule type" value="Genomic_DNA"/>
</dbReference>
<keyword evidence="4" id="KW-1185">Reference proteome</keyword>
<feature type="transmembrane region" description="Helical" evidence="1">
    <location>
        <begin position="102"/>
        <end position="123"/>
    </location>
</feature>
<sequence length="125" mass="13554">MQPQLRDSGTFISPVDLVQSKERGLSQVVSPFEFAVLGKRPFLSLVPTGGRYEFSVDGSVSSPTLHGSNGREKGLSIIDGSNVRPTLRSPPPGLHWRTRQRIIVYLTAFAALVVLVVVVLILASI</sequence>
<evidence type="ECO:0000313" key="2">
    <source>
        <dbReference type="EMBL" id="KAK3739439.1"/>
    </source>
</evidence>
<evidence type="ECO:0000256" key="1">
    <source>
        <dbReference type="SAM" id="Phobius"/>
    </source>
</evidence>
<dbReference type="AlphaFoldDB" id="A0AAE1A0G9"/>
<comment type="caution">
    <text evidence="3">The sequence shown here is derived from an EMBL/GenBank/DDBJ whole genome shotgun (WGS) entry which is preliminary data.</text>
</comment>
<protein>
    <submittedName>
        <fullName evidence="3">Uncharacterized protein</fullName>
    </submittedName>
</protein>
<dbReference type="EMBL" id="JAWDGP010006530">
    <property type="protein sequence ID" value="KAK3739439.1"/>
    <property type="molecule type" value="Genomic_DNA"/>
</dbReference>
<reference evidence="3" key="1">
    <citation type="journal article" date="2023" name="G3 (Bethesda)">
        <title>A reference genome for the long-term kleptoplast-retaining sea slug Elysia crispata morphotype clarki.</title>
        <authorList>
            <person name="Eastman K.E."/>
            <person name="Pendleton A.L."/>
            <person name="Shaikh M.A."/>
            <person name="Suttiyut T."/>
            <person name="Ogas R."/>
            <person name="Tomko P."/>
            <person name="Gavelis G."/>
            <person name="Widhalm J.R."/>
            <person name="Wisecaver J.H."/>
        </authorList>
    </citation>
    <scope>NUCLEOTIDE SEQUENCE</scope>
    <source>
        <strain evidence="3">ECLA1</strain>
    </source>
</reference>
<evidence type="ECO:0000313" key="3">
    <source>
        <dbReference type="EMBL" id="KAK3779048.1"/>
    </source>
</evidence>
<accession>A0AAE1A0G9</accession>
<keyword evidence="1" id="KW-1133">Transmembrane helix</keyword>
<gene>
    <name evidence="3" type="ORF">RRG08_017700</name>
    <name evidence="2" type="ORF">RRG08_062166</name>
</gene>
<name>A0AAE1A0G9_9GAST</name>
<keyword evidence="1" id="KW-0812">Transmembrane</keyword>
<dbReference type="Proteomes" id="UP001283361">
    <property type="component" value="Unassembled WGS sequence"/>
</dbReference>
<keyword evidence="1" id="KW-0472">Membrane</keyword>
<organism evidence="3 4">
    <name type="scientific">Elysia crispata</name>
    <name type="common">lettuce slug</name>
    <dbReference type="NCBI Taxonomy" id="231223"/>
    <lineage>
        <taxon>Eukaryota</taxon>
        <taxon>Metazoa</taxon>
        <taxon>Spiralia</taxon>
        <taxon>Lophotrochozoa</taxon>
        <taxon>Mollusca</taxon>
        <taxon>Gastropoda</taxon>
        <taxon>Heterobranchia</taxon>
        <taxon>Euthyneura</taxon>
        <taxon>Panpulmonata</taxon>
        <taxon>Sacoglossa</taxon>
        <taxon>Placobranchoidea</taxon>
        <taxon>Plakobranchidae</taxon>
        <taxon>Elysia</taxon>
    </lineage>
</organism>